<proteinExistence type="predicted"/>
<accession>S4P600</accession>
<reference evidence="1" key="2">
    <citation type="submission" date="2013-05" db="EMBL/GenBank/DDBJ databases">
        <authorList>
            <person name="Carter J.-M."/>
            <person name="Baker S.C."/>
            <person name="Pink R."/>
            <person name="Carter D.R.F."/>
            <person name="Collins A."/>
            <person name="Tomlin J."/>
            <person name="Gibbs M."/>
            <person name="Breuker C.J."/>
        </authorList>
    </citation>
    <scope>NUCLEOTIDE SEQUENCE</scope>
    <source>
        <tissue evidence="1">Ovary</tissue>
    </source>
</reference>
<reference evidence="1" key="1">
    <citation type="journal article" date="2013" name="BMC Genomics">
        <title>Unscrambling butterfly oogenesis.</title>
        <authorList>
            <person name="Carter J.M."/>
            <person name="Baker S.C."/>
            <person name="Pink R."/>
            <person name="Carter D.R."/>
            <person name="Collins A."/>
            <person name="Tomlin J."/>
            <person name="Gibbs M."/>
            <person name="Breuker C.J."/>
        </authorList>
    </citation>
    <scope>NUCLEOTIDE SEQUENCE</scope>
    <source>
        <tissue evidence="1">Ovary</tissue>
    </source>
</reference>
<protein>
    <submittedName>
        <fullName evidence="1">Uncharacterized protein</fullName>
    </submittedName>
</protein>
<name>S4P600_9NEOP</name>
<sequence>MRYTNYLFYHNEDLKMSTDGNFCFHIFCINWMSSVSCDNDYYGSSLNCQKHDMEIRCLDENMKIYYID</sequence>
<organism evidence="1">
    <name type="scientific">Pararge aegeria</name>
    <name type="common">speckled wood butterfly</name>
    <dbReference type="NCBI Taxonomy" id="116150"/>
    <lineage>
        <taxon>Eukaryota</taxon>
        <taxon>Metazoa</taxon>
        <taxon>Ecdysozoa</taxon>
        <taxon>Arthropoda</taxon>
        <taxon>Hexapoda</taxon>
        <taxon>Insecta</taxon>
        <taxon>Pterygota</taxon>
        <taxon>Neoptera</taxon>
        <taxon>Endopterygota</taxon>
        <taxon>Lepidoptera</taxon>
        <taxon>Glossata</taxon>
        <taxon>Ditrysia</taxon>
        <taxon>Papilionoidea</taxon>
        <taxon>Nymphalidae</taxon>
        <taxon>Satyrinae</taxon>
        <taxon>Satyrini</taxon>
        <taxon>Parargina</taxon>
        <taxon>Pararge</taxon>
    </lineage>
</organism>
<dbReference type="AlphaFoldDB" id="S4P600"/>
<evidence type="ECO:0000313" key="1">
    <source>
        <dbReference type="EMBL" id="JAA87311.1"/>
    </source>
</evidence>
<dbReference type="EMBL" id="GAIX01005249">
    <property type="protein sequence ID" value="JAA87311.1"/>
    <property type="molecule type" value="Transcribed_RNA"/>
</dbReference>